<organism evidence="1 2">
    <name type="scientific">Cymbomonas tetramitiformis</name>
    <dbReference type="NCBI Taxonomy" id="36881"/>
    <lineage>
        <taxon>Eukaryota</taxon>
        <taxon>Viridiplantae</taxon>
        <taxon>Chlorophyta</taxon>
        <taxon>Pyramimonadophyceae</taxon>
        <taxon>Pyramimonadales</taxon>
        <taxon>Pyramimonadaceae</taxon>
        <taxon>Cymbomonas</taxon>
    </lineage>
</organism>
<dbReference type="EMBL" id="LGRX02030310">
    <property type="protein sequence ID" value="KAK3245817.1"/>
    <property type="molecule type" value="Genomic_DNA"/>
</dbReference>
<comment type="caution">
    <text evidence="1">The sequence shown here is derived from an EMBL/GenBank/DDBJ whole genome shotgun (WGS) entry which is preliminary data.</text>
</comment>
<evidence type="ECO:0000313" key="1">
    <source>
        <dbReference type="EMBL" id="KAK3245817.1"/>
    </source>
</evidence>
<protein>
    <submittedName>
        <fullName evidence="1">Uncharacterized protein</fullName>
    </submittedName>
</protein>
<dbReference type="AlphaFoldDB" id="A0AAE0C1Y1"/>
<proteinExistence type="predicted"/>
<keyword evidence="2" id="KW-1185">Reference proteome</keyword>
<name>A0AAE0C1Y1_9CHLO</name>
<evidence type="ECO:0000313" key="2">
    <source>
        <dbReference type="Proteomes" id="UP001190700"/>
    </source>
</evidence>
<sequence>MSCVTKEDAEAVQLPVRVFRSIGGYDRSTKRSLHHDYSIIACGDYYTSLKDDVRHFCTDTLRPLLPAPSPFPTPAARIYLCLKNLDVQVVNLSAFMNSVERVDLESVNGDFKSVCERLDDKMVVIFVHLMFTD</sequence>
<reference evidence="1 2" key="1">
    <citation type="journal article" date="2015" name="Genome Biol. Evol.">
        <title>Comparative Genomics of a Bacterivorous Green Alga Reveals Evolutionary Causalities and Consequences of Phago-Mixotrophic Mode of Nutrition.</title>
        <authorList>
            <person name="Burns J.A."/>
            <person name="Paasch A."/>
            <person name="Narechania A."/>
            <person name="Kim E."/>
        </authorList>
    </citation>
    <scope>NUCLEOTIDE SEQUENCE [LARGE SCALE GENOMIC DNA]</scope>
    <source>
        <strain evidence="1 2">PLY_AMNH</strain>
    </source>
</reference>
<dbReference type="Proteomes" id="UP001190700">
    <property type="component" value="Unassembled WGS sequence"/>
</dbReference>
<accession>A0AAE0C1Y1</accession>
<gene>
    <name evidence="1" type="ORF">CYMTET_44638</name>
</gene>